<evidence type="ECO:0000313" key="1">
    <source>
        <dbReference type="EMBL" id="VEI66598.1"/>
    </source>
</evidence>
<sequence length="298" mass="33949">MNVNFIIDERWLINAINTIKNSSVEIDELSELIDEINKKKSSSISYTDGIYEKECGGDILCNLLFGELSRNPSFRDSILHISTLLNQANSVSVELSDDNFDSDALKILNSLGYGALIYNQDVTPPWWNQSSMHLVNQKTEIIKYYRIQSVSEMISFCELAEHLDELYPALYFLAEAKDFSKLGVCHTTYFPLIIKHLSYLNDNAREHYLQNKNTFSQVASTFGVTLSGESSNTRGNQKADRERYKKIEDVDIKFELHTKVSWDKGRIHFHIGNNLPAKVSAITQDKLIVGIVCEHLPT</sequence>
<evidence type="ECO:0000313" key="2">
    <source>
        <dbReference type="Proteomes" id="UP000281904"/>
    </source>
</evidence>
<name>A0A3S4X6I0_SERRU</name>
<dbReference type="EMBL" id="LR134493">
    <property type="protein sequence ID" value="VEI66598.1"/>
    <property type="molecule type" value="Genomic_DNA"/>
</dbReference>
<gene>
    <name evidence="1" type="ORF">NCTC10036_02709</name>
</gene>
<dbReference type="Proteomes" id="UP000281904">
    <property type="component" value="Chromosome"/>
</dbReference>
<reference evidence="1 2" key="1">
    <citation type="submission" date="2018-12" db="EMBL/GenBank/DDBJ databases">
        <authorList>
            <consortium name="Pathogen Informatics"/>
        </authorList>
    </citation>
    <scope>NUCLEOTIDE SEQUENCE [LARGE SCALE GENOMIC DNA]</scope>
    <source>
        <strain evidence="1 2">NCTC10036</strain>
    </source>
</reference>
<organism evidence="1 2">
    <name type="scientific">Serratia rubidaea</name>
    <name type="common">Serratia marinorubra</name>
    <dbReference type="NCBI Taxonomy" id="61652"/>
    <lineage>
        <taxon>Bacteria</taxon>
        <taxon>Pseudomonadati</taxon>
        <taxon>Pseudomonadota</taxon>
        <taxon>Gammaproteobacteria</taxon>
        <taxon>Enterobacterales</taxon>
        <taxon>Yersiniaceae</taxon>
        <taxon>Serratia</taxon>
    </lineage>
</organism>
<accession>A0A3S4X6I0</accession>
<proteinExistence type="predicted"/>
<dbReference type="AlphaFoldDB" id="A0A3S4X6I0"/>
<protein>
    <submittedName>
        <fullName evidence="1">Uncharacterized protein</fullName>
    </submittedName>
</protein>
<dbReference type="RefSeq" id="WP_126531631.1">
    <property type="nucleotide sequence ID" value="NZ_LR134493.1"/>
</dbReference>